<keyword evidence="3" id="KW-0436">Ligase</keyword>
<dbReference type="InterPro" id="IPR009081">
    <property type="entry name" value="PP-bd_ACP"/>
</dbReference>
<dbReference type="Gene3D" id="1.10.1200.10">
    <property type="entry name" value="ACP-like"/>
    <property type="match status" value="1"/>
</dbReference>
<dbReference type="Gene3D" id="3.30.559.30">
    <property type="entry name" value="Nonribosomal peptide synthetase, condensation domain"/>
    <property type="match status" value="2"/>
</dbReference>
<dbReference type="InterPro" id="IPR023213">
    <property type="entry name" value="CAT-like_dom_sf"/>
</dbReference>
<dbReference type="SUPFAM" id="SSF56801">
    <property type="entry name" value="Acetyl-CoA synthetase-like"/>
    <property type="match status" value="2"/>
</dbReference>
<evidence type="ECO:0000313" key="8">
    <source>
        <dbReference type="Proteomes" id="UP000184073"/>
    </source>
</evidence>
<dbReference type="InterPro" id="IPR010060">
    <property type="entry name" value="NRPS_synth"/>
</dbReference>
<name>A0A1L9PDJ9_ASPVE</name>
<dbReference type="Gene3D" id="3.40.50.980">
    <property type="match status" value="2"/>
</dbReference>
<keyword evidence="2" id="KW-0597">Phosphoprotein</keyword>
<reference evidence="8" key="1">
    <citation type="journal article" date="2017" name="Genome Biol.">
        <title>Comparative genomics reveals high biological diversity and specific adaptations in the industrially and medically important fungal genus Aspergillus.</title>
        <authorList>
            <person name="de Vries R.P."/>
            <person name="Riley R."/>
            <person name="Wiebenga A."/>
            <person name="Aguilar-Osorio G."/>
            <person name="Amillis S."/>
            <person name="Uchima C.A."/>
            <person name="Anderluh G."/>
            <person name="Asadollahi M."/>
            <person name="Askin M."/>
            <person name="Barry K."/>
            <person name="Battaglia E."/>
            <person name="Bayram O."/>
            <person name="Benocci T."/>
            <person name="Braus-Stromeyer S.A."/>
            <person name="Caldana C."/>
            <person name="Canovas D."/>
            <person name="Cerqueira G.C."/>
            <person name="Chen F."/>
            <person name="Chen W."/>
            <person name="Choi C."/>
            <person name="Clum A."/>
            <person name="Dos Santos R.A."/>
            <person name="Damasio A.R."/>
            <person name="Diallinas G."/>
            <person name="Emri T."/>
            <person name="Fekete E."/>
            <person name="Flipphi M."/>
            <person name="Freyberg S."/>
            <person name="Gallo A."/>
            <person name="Gournas C."/>
            <person name="Habgood R."/>
            <person name="Hainaut M."/>
            <person name="Harispe M.L."/>
            <person name="Henrissat B."/>
            <person name="Hilden K.S."/>
            <person name="Hope R."/>
            <person name="Hossain A."/>
            <person name="Karabika E."/>
            <person name="Karaffa L."/>
            <person name="Karanyi Z."/>
            <person name="Krasevec N."/>
            <person name="Kuo A."/>
            <person name="Kusch H."/>
            <person name="LaButti K."/>
            <person name="Lagendijk E.L."/>
            <person name="Lapidus A."/>
            <person name="Levasseur A."/>
            <person name="Lindquist E."/>
            <person name="Lipzen A."/>
            <person name="Logrieco A.F."/>
            <person name="MacCabe A."/>
            <person name="Maekelae M.R."/>
            <person name="Malavazi I."/>
            <person name="Melin P."/>
            <person name="Meyer V."/>
            <person name="Mielnichuk N."/>
            <person name="Miskei M."/>
            <person name="Molnar A.P."/>
            <person name="Mule G."/>
            <person name="Ngan C.Y."/>
            <person name="Orejas M."/>
            <person name="Orosz E."/>
            <person name="Ouedraogo J.P."/>
            <person name="Overkamp K.M."/>
            <person name="Park H.-S."/>
            <person name="Perrone G."/>
            <person name="Piumi F."/>
            <person name="Punt P.J."/>
            <person name="Ram A.F."/>
            <person name="Ramon A."/>
            <person name="Rauscher S."/>
            <person name="Record E."/>
            <person name="Riano-Pachon D.M."/>
            <person name="Robert V."/>
            <person name="Roehrig J."/>
            <person name="Ruller R."/>
            <person name="Salamov A."/>
            <person name="Salih N.S."/>
            <person name="Samson R.A."/>
            <person name="Sandor E."/>
            <person name="Sanguinetti M."/>
            <person name="Schuetze T."/>
            <person name="Sepcic K."/>
            <person name="Shelest E."/>
            <person name="Sherlock G."/>
            <person name="Sophianopoulou V."/>
            <person name="Squina F.M."/>
            <person name="Sun H."/>
            <person name="Susca A."/>
            <person name="Todd R.B."/>
            <person name="Tsang A."/>
            <person name="Unkles S.E."/>
            <person name="van de Wiele N."/>
            <person name="van Rossen-Uffink D."/>
            <person name="Oliveira J.V."/>
            <person name="Vesth T.C."/>
            <person name="Visser J."/>
            <person name="Yu J.-H."/>
            <person name="Zhou M."/>
            <person name="Andersen M.R."/>
            <person name="Archer D.B."/>
            <person name="Baker S.E."/>
            <person name="Benoit I."/>
            <person name="Brakhage A.A."/>
            <person name="Braus G.H."/>
            <person name="Fischer R."/>
            <person name="Frisvad J.C."/>
            <person name="Goldman G.H."/>
            <person name="Houbraken J."/>
            <person name="Oakley B."/>
            <person name="Pocsi I."/>
            <person name="Scazzocchio C."/>
            <person name="Seiboth B."/>
            <person name="vanKuyk P.A."/>
            <person name="Wortman J."/>
            <person name="Dyer P.S."/>
            <person name="Grigoriev I.V."/>
        </authorList>
    </citation>
    <scope>NUCLEOTIDE SEQUENCE [LARGE SCALE GENOMIC DNA]</scope>
    <source>
        <strain evidence="8">CBS 583.65</strain>
    </source>
</reference>
<dbReference type="Gene3D" id="2.30.38.10">
    <property type="entry name" value="Luciferase, Domain 3"/>
    <property type="match status" value="1"/>
</dbReference>
<dbReference type="PANTHER" id="PTHR45398">
    <property type="match status" value="1"/>
</dbReference>
<dbReference type="InterPro" id="IPR006162">
    <property type="entry name" value="Ppantetheine_attach_site"/>
</dbReference>
<feature type="non-terminal residue" evidence="7">
    <location>
        <position position="2153"/>
    </location>
</feature>
<organism evidence="7 8">
    <name type="scientific">Aspergillus versicolor CBS 583.65</name>
    <dbReference type="NCBI Taxonomy" id="1036611"/>
    <lineage>
        <taxon>Eukaryota</taxon>
        <taxon>Fungi</taxon>
        <taxon>Dikarya</taxon>
        <taxon>Ascomycota</taxon>
        <taxon>Pezizomycotina</taxon>
        <taxon>Eurotiomycetes</taxon>
        <taxon>Eurotiomycetidae</taxon>
        <taxon>Eurotiales</taxon>
        <taxon>Aspergillaceae</taxon>
        <taxon>Aspergillus</taxon>
        <taxon>Aspergillus subgen. Nidulantes</taxon>
    </lineage>
</organism>
<dbReference type="NCBIfam" id="TIGR01733">
    <property type="entry name" value="AA-adenyl-dom"/>
    <property type="match status" value="2"/>
</dbReference>
<dbReference type="PROSITE" id="PS00012">
    <property type="entry name" value="PHOSPHOPANTETHEINE"/>
    <property type="match status" value="1"/>
</dbReference>
<dbReference type="PROSITE" id="PS00455">
    <property type="entry name" value="AMP_BINDING"/>
    <property type="match status" value="2"/>
</dbReference>
<dbReference type="InterPro" id="IPR001242">
    <property type="entry name" value="Condensation_dom"/>
</dbReference>
<dbReference type="FunFam" id="3.30.559.30:FF:000005">
    <property type="entry name" value="Nonribosomal peptide synthase Pes1"/>
    <property type="match status" value="1"/>
</dbReference>
<dbReference type="CDD" id="cd05918">
    <property type="entry name" value="A_NRPS_SidN3_like"/>
    <property type="match status" value="2"/>
</dbReference>
<dbReference type="FunFam" id="3.30.300.30:FF:000015">
    <property type="entry name" value="Nonribosomal peptide synthase SidD"/>
    <property type="match status" value="2"/>
</dbReference>
<dbReference type="CDD" id="cd19542">
    <property type="entry name" value="CT_NRPS-like"/>
    <property type="match status" value="1"/>
</dbReference>
<dbReference type="GO" id="GO:0016874">
    <property type="term" value="F:ligase activity"/>
    <property type="evidence" value="ECO:0007669"/>
    <property type="project" value="UniProtKB-KW"/>
</dbReference>
<keyword evidence="4" id="KW-0677">Repeat</keyword>
<evidence type="ECO:0000256" key="3">
    <source>
        <dbReference type="ARBA" id="ARBA00022598"/>
    </source>
</evidence>
<dbReference type="InterPro" id="IPR042099">
    <property type="entry name" value="ANL_N_sf"/>
</dbReference>
<gene>
    <name evidence="7" type="ORF">ASPVEDRAFT_187865</name>
</gene>
<dbReference type="RefSeq" id="XP_040665356.1">
    <property type="nucleotide sequence ID" value="XM_040809015.1"/>
</dbReference>
<dbReference type="Gene3D" id="3.40.50.12780">
    <property type="entry name" value="N-terminal domain of ligase-like"/>
    <property type="match status" value="1"/>
</dbReference>
<proteinExistence type="inferred from homology"/>
<dbReference type="FunFam" id="3.30.559.10:FF:000016">
    <property type="entry name" value="Nonribosomal peptide synthase Pes1"/>
    <property type="match status" value="1"/>
</dbReference>
<dbReference type="NCBIfam" id="TIGR01720">
    <property type="entry name" value="NRPS-para261"/>
    <property type="match status" value="1"/>
</dbReference>
<dbReference type="PANTHER" id="PTHR45398:SF1">
    <property type="entry name" value="ENZYME, PUTATIVE (JCVI)-RELATED"/>
    <property type="match status" value="1"/>
</dbReference>
<dbReference type="STRING" id="1036611.A0A1L9PDJ9"/>
<dbReference type="GeneID" id="63724526"/>
<feature type="domain" description="Carrier" evidence="6">
    <location>
        <begin position="620"/>
        <end position="693"/>
    </location>
</feature>
<dbReference type="SUPFAM" id="SSF52777">
    <property type="entry name" value="CoA-dependent acyltransferases"/>
    <property type="match status" value="4"/>
</dbReference>
<comment type="similarity">
    <text evidence="5">Belongs to the NRP synthetase family.</text>
</comment>
<accession>A0A1L9PDJ9</accession>
<dbReference type="FunFam" id="3.40.50.980:FF:000001">
    <property type="entry name" value="Non-ribosomal peptide synthetase"/>
    <property type="match status" value="2"/>
</dbReference>
<dbReference type="Proteomes" id="UP000184073">
    <property type="component" value="Unassembled WGS sequence"/>
</dbReference>
<dbReference type="InterPro" id="IPR036736">
    <property type="entry name" value="ACP-like_sf"/>
</dbReference>
<protein>
    <recommendedName>
        <fullName evidence="6">Carrier domain-containing protein</fullName>
    </recommendedName>
</protein>
<dbReference type="Gene3D" id="3.30.300.30">
    <property type="match status" value="2"/>
</dbReference>
<keyword evidence="8" id="KW-1185">Reference proteome</keyword>
<dbReference type="InterPro" id="IPR000873">
    <property type="entry name" value="AMP-dep_synth/lig_dom"/>
</dbReference>
<dbReference type="InterPro" id="IPR045851">
    <property type="entry name" value="AMP-bd_C_sf"/>
</dbReference>
<dbReference type="InterPro" id="IPR010071">
    <property type="entry name" value="AA_adenyl_dom"/>
</dbReference>
<dbReference type="VEuPathDB" id="FungiDB:ASPVEDRAFT_187865"/>
<dbReference type="Pfam" id="PF00550">
    <property type="entry name" value="PP-binding"/>
    <property type="match status" value="1"/>
</dbReference>
<evidence type="ECO:0000256" key="5">
    <source>
        <dbReference type="ARBA" id="ARBA00029454"/>
    </source>
</evidence>
<dbReference type="Gene3D" id="3.30.559.10">
    <property type="entry name" value="Chloramphenicol acetyltransferase-like domain"/>
    <property type="match status" value="2"/>
</dbReference>
<sequence>MAVNIQIAGQELVGVDLDYWTNVFSDWQARQMSGALLSILHHLSGSSATTTFGDLNLISPEDLAQVEQWNATAPPPVERCIHDLVLEQQAVRQPARPAICAWDASFTYEELDRVSTDLAHHLVSLGVQAETMVPICMEKSAWTIVAMLAILKAGGAFVPLDPSHPLQRRQGIVEQLNSDVVVVSPETRENCGLGAEKKTTVEVSPALIACLPSPQPRLTGRAHGGNSMYLIFTSGSTGKPKGVVIEHAAACTSTTGHGKAMGFAPDTRALQFSSYSFDAAIAEVFTTFVFGGCVCVPSEDQRMGGEIEAVINEMQVNWAFFSPSFATTLSPERLTGLRTLVLGGEAIRKENIQVWGGGVDLIDGYGPTETCVFCLSRSIASNTEGPQGVGRAVSTLAWIADPNNHDRLAPLGAVGELLVEGHSLARGYLGDLEKTNASFIIDPRWANAQGRGMGRRRMYKTGDLVQYQQDGTLNYIGRKDHQVKLRGQRFELGEIEHHLTQHAVVRDSLVLMVRAGLCKGRVVAVVSLAAIAPASSSEIELAVDEGIWLQVSAVKDHLASQLPSFMVPTLWIVVRSVPLNTSGKLDRQRVNVFIEGLSQETFSALTQANEEATGTSIPATATDRRVQEIVARVLNLQPAATSLSRSFVGLGGDSITAMQVVSHARREGLSLRVPDILQSASLAQVSLCVRPARLSSSIPPERPGEEFALSPIQQFYLDVCSQQPTLSNQSFFLRLGKPAKAHQLIQAIDAVVRQHSMLRARFRRLQPGSNWVQLITNDISGSYHFQAHRLTDRTQVARIMTDSARRPDAQNGPLLCVDLFDVQDEGQLLFMVAHHLVIDMVSWRVLLQDLEDLLLGGTLSDEPALSFQSWTAMQAEHAQTLTVATALPYHVPMTPDMAFWGLETTSNVYVDAELASFTLDEPSTTAMLGSCNGAFRTELTDLLLAGLLLSYSQTFHGRAPSVFVEGHGREPWTADIDLSRTVGWFTVMAPVYLAPEMLHSLANTIRGVKDLRRKLPNAGWDYFTSRYLSASGREAFGHHGRPEILFNYLGRYQQFDRDDAVLRQEPRTAAESQVFDTDLHANRMALFEISATVLDGRLQVNVVYNKKSRHQAEIQSWVQLYRSMLQHMADTLPLQAPEPTLSDYPLMPIGYSALEKFQRECLPVLPAADFSAIEDWYPCSPMQEGLLLSQHRQKGAYESFFMFEVVGNSNVSVERLNHAWTQVVQRHAILRSMFVSSVRDEGLFDSVVLKTLTPDTSYRLIEAEQDDPITALSAIQTPDIHCRKAPPHHLTLCTSRDGRVYGRIDIDHTTFDGRSMGLIFRDLARAYEGTLSADKAPSYRSYIQHLQHKAPMEALNHWTAYLQGVEPCYLPVAKTQSEDRGQLEYVEVDLSVFASQLQAFQQATGTTIANVIQAVWGAVLRCYTGSDDVCYGYLVSGRDIPLPDVAEIVGPFINMLVCRLSVAPSSTAADLARAVQSDYLQSLQHQHLSLAEIQNVIGLAGKPLFNSIITIEAPADAVQRDGSSVRFTTVGGHSPTEYDLTLGAVASKERPRVSIGYWTAKMSRWEAENLGKTFSKVFESLVQRPDARVCDLDMVPGDHMQSIMHWNSTLSAATSSTLPELIGVQTLQRANEMAICSWDAELTYTDLNSYSNRLAQRLVDLGVGAGAFVPICMEKSAWAVVAMVAVLKAGGAYVPLDPSQPLARREAIVTQLSSTVIIVSPETQDNGLSCMHIVQVSKKSLQLLPSPATALTWRAGPHDAAYVIFTSGSTGTPKGVVIEHAAACTSVMGHGRAMHFDSTTRALQFASYGFDASIAEIFTTLAFGGCVCIPRDEDRTADIIHTMNKMRVNWAFFTPTFVTLIDPNQATHLETLVLGGEAMRQENVDAWASKVRLMNGYGPTEACVFCLTREVTVEDNRASKLGRAVSSRSWIVDIQDVNRLVPVGCVGELVVEGHSLARGYLHDSQKTDAAFVPSPPWASRLKDSAPRIYRTGDLVRYEQDGSLTYLGRKDAQVKVNGQRLELGEVEHHLLAHKSTKDVVAVLLNEGPFRNKLVAVLSLHALADGEQMALIDNSSKTLALSLLSSLQESASQKLPEYMVPTVWVPLKQLPLNSSGKIDRAKIASFLQSADEEMYQRVSALSADSEQTEPATAME</sequence>
<dbReference type="PROSITE" id="PS50075">
    <property type="entry name" value="CARRIER"/>
    <property type="match status" value="1"/>
</dbReference>
<dbReference type="FunFam" id="3.30.559.30:FF:000002">
    <property type="entry name" value="Nonribosomal peptide synthase Pes1"/>
    <property type="match status" value="1"/>
</dbReference>
<dbReference type="OrthoDB" id="416786at2759"/>
<evidence type="ECO:0000256" key="2">
    <source>
        <dbReference type="ARBA" id="ARBA00022553"/>
    </source>
</evidence>
<evidence type="ECO:0000313" key="7">
    <source>
        <dbReference type="EMBL" id="OJI99593.1"/>
    </source>
</evidence>
<dbReference type="FunFam" id="3.40.50.12780:FF:000014">
    <property type="entry name" value="Nonribosomal peptide synthetase 1"/>
    <property type="match status" value="2"/>
</dbReference>
<evidence type="ECO:0000259" key="6">
    <source>
        <dbReference type="PROSITE" id="PS50075"/>
    </source>
</evidence>
<dbReference type="Pfam" id="PF00501">
    <property type="entry name" value="AMP-binding"/>
    <property type="match status" value="2"/>
</dbReference>
<dbReference type="EMBL" id="KV878127">
    <property type="protein sequence ID" value="OJI99593.1"/>
    <property type="molecule type" value="Genomic_DNA"/>
</dbReference>
<dbReference type="CDD" id="cd19534">
    <property type="entry name" value="E_NRPS"/>
    <property type="match status" value="1"/>
</dbReference>
<keyword evidence="1" id="KW-0596">Phosphopantetheine</keyword>
<dbReference type="SUPFAM" id="SSF47336">
    <property type="entry name" value="ACP-like"/>
    <property type="match status" value="1"/>
</dbReference>
<dbReference type="Pfam" id="PF00668">
    <property type="entry name" value="Condensation"/>
    <property type="match status" value="2"/>
</dbReference>
<evidence type="ECO:0000256" key="1">
    <source>
        <dbReference type="ARBA" id="ARBA00022450"/>
    </source>
</evidence>
<evidence type="ECO:0000256" key="4">
    <source>
        <dbReference type="ARBA" id="ARBA00022737"/>
    </source>
</evidence>
<dbReference type="InterPro" id="IPR020845">
    <property type="entry name" value="AMP-binding_CS"/>
</dbReference>